<keyword evidence="4 5" id="KW-0689">Ribosomal protein</keyword>
<dbReference type="SUPFAM" id="SSF54995">
    <property type="entry name" value="Ribosomal protein S6"/>
    <property type="match status" value="1"/>
</dbReference>
<evidence type="ECO:0000256" key="3">
    <source>
        <dbReference type="ARBA" id="ARBA00035294"/>
    </source>
</evidence>
<gene>
    <name evidence="4 5" type="primary">rpsF</name>
    <name evidence="5" type="ORF">F4Y08_00255</name>
</gene>
<sequence length="100" mass="11693">MSADTRTYELIYVLPPELRDLELENAHQEVLQVIDRNDGKIVFENSWGVRKLAYPIDKKTEGHYTMLHIDLDPSKIVDVERLLNLSENVMRYLIIRDPVA</sequence>
<comment type="similarity">
    <text evidence="1 4">Belongs to the bacterial ribosomal protein bS6 family.</text>
</comment>
<dbReference type="InterPro" id="IPR020814">
    <property type="entry name" value="Ribosomal_S6_plastid/chlpt"/>
</dbReference>
<dbReference type="PANTHER" id="PTHR21011:SF1">
    <property type="entry name" value="SMALL RIBOSOMAL SUBUNIT PROTEIN BS6M"/>
    <property type="match status" value="1"/>
</dbReference>
<dbReference type="EMBL" id="VXPY01000002">
    <property type="protein sequence ID" value="MYD88762.1"/>
    <property type="molecule type" value="Genomic_DNA"/>
</dbReference>
<keyword evidence="4" id="KW-0687">Ribonucleoprotein</keyword>
<protein>
    <recommendedName>
        <fullName evidence="3 4">Small ribosomal subunit protein bS6</fullName>
    </recommendedName>
</protein>
<dbReference type="Gene3D" id="3.30.70.60">
    <property type="match status" value="1"/>
</dbReference>
<dbReference type="GO" id="GO:0005840">
    <property type="term" value="C:ribosome"/>
    <property type="evidence" value="ECO:0007669"/>
    <property type="project" value="UniProtKB-KW"/>
</dbReference>
<dbReference type="NCBIfam" id="TIGR00166">
    <property type="entry name" value="S6"/>
    <property type="match status" value="1"/>
</dbReference>
<dbReference type="CDD" id="cd00473">
    <property type="entry name" value="bS6"/>
    <property type="match status" value="1"/>
</dbReference>
<dbReference type="GO" id="GO:0005737">
    <property type="term" value="C:cytoplasm"/>
    <property type="evidence" value="ECO:0007669"/>
    <property type="project" value="UniProtKB-ARBA"/>
</dbReference>
<comment type="function">
    <text evidence="2 4">Binds together with bS18 to 16S ribosomal RNA.</text>
</comment>
<dbReference type="InterPro" id="IPR035980">
    <property type="entry name" value="Ribosomal_bS6_sf"/>
</dbReference>
<evidence type="ECO:0000256" key="4">
    <source>
        <dbReference type="HAMAP-Rule" id="MF_00360"/>
    </source>
</evidence>
<proteinExistence type="inferred from homology"/>
<evidence type="ECO:0000313" key="5">
    <source>
        <dbReference type="EMBL" id="MYD88762.1"/>
    </source>
</evidence>
<organism evidence="5">
    <name type="scientific">Caldilineaceae bacterium SB0662_bin_9</name>
    <dbReference type="NCBI Taxonomy" id="2605258"/>
    <lineage>
        <taxon>Bacteria</taxon>
        <taxon>Bacillati</taxon>
        <taxon>Chloroflexota</taxon>
        <taxon>Caldilineae</taxon>
        <taxon>Caldilineales</taxon>
        <taxon>Caldilineaceae</taxon>
    </lineage>
</organism>
<dbReference type="GO" id="GO:1990904">
    <property type="term" value="C:ribonucleoprotein complex"/>
    <property type="evidence" value="ECO:0007669"/>
    <property type="project" value="UniProtKB-KW"/>
</dbReference>
<dbReference type="AlphaFoldDB" id="A0A6B1DPX4"/>
<keyword evidence="4" id="KW-0694">RNA-binding</keyword>
<keyword evidence="4" id="KW-0699">rRNA-binding</keyword>
<evidence type="ECO:0000256" key="2">
    <source>
        <dbReference type="ARBA" id="ARBA00035104"/>
    </source>
</evidence>
<dbReference type="InterPro" id="IPR000529">
    <property type="entry name" value="Ribosomal_bS6"/>
</dbReference>
<dbReference type="InterPro" id="IPR014717">
    <property type="entry name" value="Transl_elong_EF1B/ribsomal_bS6"/>
</dbReference>
<dbReference type="GO" id="GO:0070181">
    <property type="term" value="F:small ribosomal subunit rRNA binding"/>
    <property type="evidence" value="ECO:0007669"/>
    <property type="project" value="TreeGrafter"/>
</dbReference>
<dbReference type="GO" id="GO:0003735">
    <property type="term" value="F:structural constituent of ribosome"/>
    <property type="evidence" value="ECO:0007669"/>
    <property type="project" value="InterPro"/>
</dbReference>
<reference evidence="5" key="1">
    <citation type="submission" date="2019-09" db="EMBL/GenBank/DDBJ databases">
        <title>Characterisation of the sponge microbiome using genome-centric metagenomics.</title>
        <authorList>
            <person name="Engelberts J.P."/>
            <person name="Robbins S.J."/>
            <person name="De Goeij J.M."/>
            <person name="Aranda M."/>
            <person name="Bell S.C."/>
            <person name="Webster N.S."/>
        </authorList>
    </citation>
    <scope>NUCLEOTIDE SEQUENCE</scope>
    <source>
        <strain evidence="5">SB0662_bin_9</strain>
    </source>
</reference>
<name>A0A6B1DPX4_9CHLR</name>
<dbReference type="GO" id="GO:0006412">
    <property type="term" value="P:translation"/>
    <property type="evidence" value="ECO:0007669"/>
    <property type="project" value="UniProtKB-UniRule"/>
</dbReference>
<accession>A0A6B1DPX4</accession>
<dbReference type="Pfam" id="PF01250">
    <property type="entry name" value="Ribosomal_S6"/>
    <property type="match status" value="1"/>
</dbReference>
<dbReference type="PANTHER" id="PTHR21011">
    <property type="entry name" value="MITOCHONDRIAL 28S RIBOSOMAL PROTEIN S6"/>
    <property type="match status" value="1"/>
</dbReference>
<dbReference type="HAMAP" id="MF_00360">
    <property type="entry name" value="Ribosomal_bS6"/>
    <property type="match status" value="1"/>
</dbReference>
<comment type="caution">
    <text evidence="5">The sequence shown here is derived from an EMBL/GenBank/DDBJ whole genome shotgun (WGS) entry which is preliminary data.</text>
</comment>
<evidence type="ECO:0000256" key="1">
    <source>
        <dbReference type="ARBA" id="ARBA00009512"/>
    </source>
</evidence>